<dbReference type="Proteomes" id="UP000887579">
    <property type="component" value="Unplaced"/>
</dbReference>
<name>A0AC34F4H8_9BILA</name>
<organism evidence="1 2">
    <name type="scientific">Panagrolaimus sp. ES5</name>
    <dbReference type="NCBI Taxonomy" id="591445"/>
    <lineage>
        <taxon>Eukaryota</taxon>
        <taxon>Metazoa</taxon>
        <taxon>Ecdysozoa</taxon>
        <taxon>Nematoda</taxon>
        <taxon>Chromadorea</taxon>
        <taxon>Rhabditida</taxon>
        <taxon>Tylenchina</taxon>
        <taxon>Panagrolaimomorpha</taxon>
        <taxon>Panagrolaimoidea</taxon>
        <taxon>Panagrolaimidae</taxon>
        <taxon>Panagrolaimus</taxon>
    </lineage>
</organism>
<evidence type="ECO:0000313" key="2">
    <source>
        <dbReference type="WBParaSite" id="ES5_v2.g11838.t1"/>
    </source>
</evidence>
<evidence type="ECO:0000313" key="1">
    <source>
        <dbReference type="Proteomes" id="UP000887579"/>
    </source>
</evidence>
<reference evidence="2" key="1">
    <citation type="submission" date="2022-11" db="UniProtKB">
        <authorList>
            <consortium name="WormBaseParasite"/>
        </authorList>
    </citation>
    <scope>IDENTIFICATION</scope>
</reference>
<sequence>MENRKSLKRPSSQNSESRNKKPLTEQNSSNSITLSSNPTPLLDVSNLLLTIKTFVQQNNESSLIELQNEMINLLPQNETQNDIVLKSDPDAKTTESRIVTNTVLDLIDPELLTFLKEHQRDAIKFLFDRVIGKNGNIINKRSGAMLAHNMGLGKSFTIIAFLHTVLSNDNMNQIVSKVLIVCPKNIIDQWKSEVQNWINCPGRRLADNITITCIDGPSKSIRFYDVKSWYEKKDKKQILIMGYEMYGILVKEGDDFIKFLQNPGPDLVVFDEAHRLKNKETQGYKLAAQIKTARIILLTGTPLQNNLMEFYNGLHLISPLKEGDDFKKFLQNPGPDLVVFDEAHRLKNKETQGYKLAAQIKTARIILLTGTPLQNNLMEFYNGLRLISPRLFTSEGHFKRFFADRIERGRSKDASAAEVKDMQVLCKLLYKRTKRVVHRKGVEVLIEQVGVKKIEATFMVRPSKIQKDLIEAYLNRIDPDTGNPPRKSAVKDHPVISRIATHPSLFHEYAKETKSSSIERMDFDFKRINKNKVILKLSNKLMLLIKIIKYSQVLGDKILVFSQSLIALNFIEKYLNNLSDRWKKLSKTSWGWEKGIDYFRIDGGVDSSSRHAFQNIFNDPLNPQCRLMLISTKAGSLGTNMVGANRVVIFDACWNPTHDIQSLYRVYRLGQTKPVYIYRLVTSGTMEEVVYNRQITKEATCHRSLGTNMVGANRVVIFDACWNPTHDIQSLYRVYRLGQTKPVYIYRLVTSGTMEEVVYNRQITKEATCHRVVDEEDINRHFTHEELKHLYRFNYVSANEPTLIVGNFDDDPLIYYMVKKYPKALVEVVSHNSFFDEFNENEVSESDVNQYEEKYEKEMMMKGEYKIKYGGKCPNLNPTKPVFDASYANKNFYNDIGLDLSDSDSEDD</sequence>
<accession>A0AC34F4H8</accession>
<proteinExistence type="predicted"/>
<dbReference type="WBParaSite" id="ES5_v2.g11838.t1">
    <property type="protein sequence ID" value="ES5_v2.g11838.t1"/>
    <property type="gene ID" value="ES5_v2.g11838"/>
</dbReference>
<protein>
    <submittedName>
        <fullName evidence="2">Uncharacterized protein</fullName>
    </submittedName>
</protein>